<evidence type="ECO:0000313" key="2">
    <source>
        <dbReference type="EMBL" id="KAJ1180843.1"/>
    </source>
</evidence>
<feature type="compositionally biased region" description="Low complexity" evidence="1">
    <location>
        <begin position="18"/>
        <end position="41"/>
    </location>
</feature>
<feature type="compositionally biased region" description="Basic residues" evidence="1">
    <location>
        <begin position="42"/>
        <end position="53"/>
    </location>
</feature>
<accession>A0AAV7TW41</accession>
<organism evidence="2 3">
    <name type="scientific">Pleurodeles waltl</name>
    <name type="common">Iberian ribbed newt</name>
    <dbReference type="NCBI Taxonomy" id="8319"/>
    <lineage>
        <taxon>Eukaryota</taxon>
        <taxon>Metazoa</taxon>
        <taxon>Chordata</taxon>
        <taxon>Craniata</taxon>
        <taxon>Vertebrata</taxon>
        <taxon>Euteleostomi</taxon>
        <taxon>Amphibia</taxon>
        <taxon>Batrachia</taxon>
        <taxon>Caudata</taxon>
        <taxon>Salamandroidea</taxon>
        <taxon>Salamandridae</taxon>
        <taxon>Pleurodelinae</taxon>
        <taxon>Pleurodeles</taxon>
    </lineage>
</organism>
<dbReference type="Proteomes" id="UP001066276">
    <property type="component" value="Chromosome 3_2"/>
</dbReference>
<keyword evidence="3" id="KW-1185">Reference proteome</keyword>
<name>A0AAV7TW41_PLEWA</name>
<feature type="compositionally biased region" description="Basic and acidic residues" evidence="1">
    <location>
        <begin position="67"/>
        <end position="82"/>
    </location>
</feature>
<protein>
    <submittedName>
        <fullName evidence="2">Uncharacterized protein</fullName>
    </submittedName>
</protein>
<proteinExistence type="predicted"/>
<dbReference type="EMBL" id="JANPWB010000006">
    <property type="protein sequence ID" value="KAJ1180843.1"/>
    <property type="molecule type" value="Genomic_DNA"/>
</dbReference>
<comment type="caution">
    <text evidence="2">The sequence shown here is derived from an EMBL/GenBank/DDBJ whole genome shotgun (WGS) entry which is preliminary data.</text>
</comment>
<dbReference type="AlphaFoldDB" id="A0AAV7TW41"/>
<evidence type="ECO:0000313" key="3">
    <source>
        <dbReference type="Proteomes" id="UP001066276"/>
    </source>
</evidence>
<evidence type="ECO:0000256" key="1">
    <source>
        <dbReference type="SAM" id="MobiDB-lite"/>
    </source>
</evidence>
<reference evidence="2" key="1">
    <citation type="journal article" date="2022" name="bioRxiv">
        <title>Sequencing and chromosome-scale assembly of the giantPleurodeles waltlgenome.</title>
        <authorList>
            <person name="Brown T."/>
            <person name="Elewa A."/>
            <person name="Iarovenko S."/>
            <person name="Subramanian E."/>
            <person name="Araus A.J."/>
            <person name="Petzold A."/>
            <person name="Susuki M."/>
            <person name="Suzuki K.-i.T."/>
            <person name="Hayashi T."/>
            <person name="Toyoda A."/>
            <person name="Oliveira C."/>
            <person name="Osipova E."/>
            <person name="Leigh N.D."/>
            <person name="Simon A."/>
            <person name="Yun M.H."/>
        </authorList>
    </citation>
    <scope>NUCLEOTIDE SEQUENCE</scope>
    <source>
        <strain evidence="2">20211129_DDA</strain>
        <tissue evidence="2">Liver</tissue>
    </source>
</reference>
<gene>
    <name evidence="2" type="ORF">NDU88_006058</name>
</gene>
<sequence>MLPGARPAPQYCDPEAQPQPQQSQPTTSHDAAATPTEAATHTSHRRRLARKIGTRGSATSIEEKDEEPLGHAKQERKVSLKV</sequence>
<feature type="region of interest" description="Disordered" evidence="1">
    <location>
        <begin position="1"/>
        <end position="82"/>
    </location>
</feature>